<evidence type="ECO:0000256" key="2">
    <source>
        <dbReference type="ARBA" id="ARBA00023235"/>
    </source>
</evidence>
<evidence type="ECO:0000259" key="3">
    <source>
        <dbReference type="Pfam" id="PF00849"/>
    </source>
</evidence>
<dbReference type="SUPFAM" id="SSF55120">
    <property type="entry name" value="Pseudouridine synthase"/>
    <property type="match status" value="1"/>
</dbReference>
<feature type="domain" description="Pseudouridine synthase RsuA/RluA-like" evidence="3">
    <location>
        <begin position="88"/>
        <end position="236"/>
    </location>
</feature>
<dbReference type="CDD" id="cd00165">
    <property type="entry name" value="S4"/>
    <property type="match status" value="1"/>
</dbReference>
<accession>A0A6J7DYS5</accession>
<organism evidence="5">
    <name type="scientific">freshwater metagenome</name>
    <dbReference type="NCBI Taxonomy" id="449393"/>
    <lineage>
        <taxon>unclassified sequences</taxon>
        <taxon>metagenomes</taxon>
        <taxon>ecological metagenomes</taxon>
    </lineage>
</organism>
<dbReference type="InterPro" id="IPR036986">
    <property type="entry name" value="S4_RNA-bd_sf"/>
</dbReference>
<dbReference type="CDD" id="cd02869">
    <property type="entry name" value="PseudoU_synth_RluA_like"/>
    <property type="match status" value="1"/>
</dbReference>
<evidence type="ECO:0000259" key="4">
    <source>
        <dbReference type="Pfam" id="PF01479"/>
    </source>
</evidence>
<feature type="domain" description="RNA-binding S4" evidence="4">
    <location>
        <begin position="17"/>
        <end position="60"/>
    </location>
</feature>
<protein>
    <submittedName>
        <fullName evidence="5">Unannotated protein</fullName>
    </submittedName>
</protein>
<dbReference type="NCBIfam" id="TIGR00005">
    <property type="entry name" value="rluA_subfam"/>
    <property type="match status" value="1"/>
</dbReference>
<dbReference type="InterPro" id="IPR020103">
    <property type="entry name" value="PsdUridine_synth_cat_dom_sf"/>
</dbReference>
<dbReference type="Gene3D" id="3.30.2350.10">
    <property type="entry name" value="Pseudouridine synthase"/>
    <property type="match status" value="1"/>
</dbReference>
<dbReference type="PANTHER" id="PTHR21600:SF44">
    <property type="entry name" value="RIBOSOMAL LARGE SUBUNIT PSEUDOURIDINE SYNTHASE D"/>
    <property type="match status" value="1"/>
</dbReference>
<dbReference type="GO" id="GO:0009982">
    <property type="term" value="F:pseudouridine synthase activity"/>
    <property type="evidence" value="ECO:0007669"/>
    <property type="project" value="InterPro"/>
</dbReference>
<dbReference type="GO" id="GO:0003723">
    <property type="term" value="F:RNA binding"/>
    <property type="evidence" value="ECO:0007669"/>
    <property type="project" value="InterPro"/>
</dbReference>
<dbReference type="Pfam" id="PF00849">
    <property type="entry name" value="PseudoU_synth_2"/>
    <property type="match status" value="1"/>
</dbReference>
<keyword evidence="2" id="KW-0413">Isomerase</keyword>
<dbReference type="InterPro" id="IPR006225">
    <property type="entry name" value="PsdUridine_synth_RluC/D"/>
</dbReference>
<dbReference type="InterPro" id="IPR006145">
    <property type="entry name" value="PsdUridine_synth_RsuA/RluA"/>
</dbReference>
<dbReference type="EMBL" id="CAFBLU010000014">
    <property type="protein sequence ID" value="CAB4875796.1"/>
    <property type="molecule type" value="Genomic_DNA"/>
</dbReference>
<dbReference type="Gene3D" id="3.10.290.10">
    <property type="entry name" value="RNA-binding S4 domain"/>
    <property type="match status" value="1"/>
</dbReference>
<reference evidence="5" key="1">
    <citation type="submission" date="2020-05" db="EMBL/GenBank/DDBJ databases">
        <authorList>
            <person name="Chiriac C."/>
            <person name="Salcher M."/>
            <person name="Ghai R."/>
            <person name="Kavagutti S V."/>
        </authorList>
    </citation>
    <scope>NUCLEOTIDE SEQUENCE</scope>
</reference>
<dbReference type="SUPFAM" id="SSF55174">
    <property type="entry name" value="Alpha-L RNA-binding motif"/>
    <property type="match status" value="1"/>
</dbReference>
<comment type="similarity">
    <text evidence="1">Belongs to the pseudouridine synthase RluA family.</text>
</comment>
<dbReference type="InterPro" id="IPR002942">
    <property type="entry name" value="S4_RNA-bd"/>
</dbReference>
<dbReference type="PROSITE" id="PS50889">
    <property type="entry name" value="S4"/>
    <property type="match status" value="1"/>
</dbReference>
<dbReference type="GO" id="GO:0000455">
    <property type="term" value="P:enzyme-directed rRNA pseudouridine synthesis"/>
    <property type="evidence" value="ECO:0007669"/>
    <property type="project" value="TreeGrafter"/>
</dbReference>
<dbReference type="AlphaFoldDB" id="A0A6J7DYS5"/>
<evidence type="ECO:0000313" key="5">
    <source>
        <dbReference type="EMBL" id="CAB4875796.1"/>
    </source>
</evidence>
<dbReference type="PROSITE" id="PS01129">
    <property type="entry name" value="PSI_RLU"/>
    <property type="match status" value="1"/>
</dbReference>
<name>A0A6J7DYS5_9ZZZZ</name>
<dbReference type="InterPro" id="IPR006224">
    <property type="entry name" value="PsdUridine_synth_RluA-like_CS"/>
</dbReference>
<dbReference type="InterPro" id="IPR050188">
    <property type="entry name" value="RluA_PseudoU_synthase"/>
</dbReference>
<dbReference type="Pfam" id="PF01479">
    <property type="entry name" value="S4"/>
    <property type="match status" value="1"/>
</dbReference>
<sequence length="304" mass="33070">MAETRTLKIPEEAAGLRLDAWLGEHYGSRTAAVRAIDSGLVLVDGELRAKSWPVSEGETVVLTAPAAKPALKGEAGPPIEVVYIDEWLMVVSKPPNLVVHPAPGHQTGTLAQLLAHQIGGGEEERAGIVHRLDQHTSGLMILARQEESHRVLRQMLEDRDVKRGYKALVVGAPETREGTIDAAIGRDRRVRTRMSTSTDTPRDAITHFTVDQAFPYATLLDVSLQTGRTHQIRAHLKVIGLPVAGDPEYGVPNAFGLERQFLHSASLAFAHPITEEPLGFESELPEDLASALERARLGEVPLSK</sequence>
<gene>
    <name evidence="5" type="ORF">UFOPK3444_01006</name>
</gene>
<proteinExistence type="inferred from homology"/>
<dbReference type="PANTHER" id="PTHR21600">
    <property type="entry name" value="MITOCHONDRIAL RNA PSEUDOURIDINE SYNTHASE"/>
    <property type="match status" value="1"/>
</dbReference>
<evidence type="ECO:0000256" key="1">
    <source>
        <dbReference type="ARBA" id="ARBA00010876"/>
    </source>
</evidence>